<keyword evidence="1" id="KW-0694">RNA-binding</keyword>
<feature type="compositionally biased region" description="Basic residues" evidence="2">
    <location>
        <begin position="140"/>
        <end position="157"/>
    </location>
</feature>
<dbReference type="InterPro" id="IPR050441">
    <property type="entry name" value="RBM"/>
</dbReference>
<reference evidence="4 5" key="1">
    <citation type="journal article" date="2024" name="Nat. Commun.">
        <title>Phylogenomics reveals the evolutionary origins of lichenization in chlorophyte algae.</title>
        <authorList>
            <person name="Puginier C."/>
            <person name="Libourel C."/>
            <person name="Otte J."/>
            <person name="Skaloud P."/>
            <person name="Haon M."/>
            <person name="Grisel S."/>
            <person name="Petersen M."/>
            <person name="Berrin J.G."/>
            <person name="Delaux P.M."/>
            <person name="Dal Grande F."/>
            <person name="Keller J."/>
        </authorList>
    </citation>
    <scope>NUCLEOTIDE SEQUENCE [LARGE SCALE GENOMIC DNA]</scope>
    <source>
        <strain evidence="4 5">SAG 2043</strain>
    </source>
</reference>
<comment type="caution">
    <text evidence="4">The sequence shown here is derived from an EMBL/GenBank/DDBJ whole genome shotgun (WGS) entry which is preliminary data.</text>
</comment>
<evidence type="ECO:0000256" key="2">
    <source>
        <dbReference type="SAM" id="MobiDB-lite"/>
    </source>
</evidence>
<sequence length="205" mass="23034">MGRSRSVSRSRSRSPGARRSHRRPASPVIPREPASRCSLLCRNLGKEIRADDLRYAAEKYGRVRDVYIPRDYYSGEPRGIGFVEFSSHRDAEDARYALDRSMMNGREISVVFALQGRKRPDEYRGAVGPRYGGGGGGGSSRRRRSPSRSRSPVRRRSPSLSPRRSYSRSPKRSLSRSASRSPRRNSRSASPREPVRSPVRAASAE</sequence>
<dbReference type="SUPFAM" id="SSF54928">
    <property type="entry name" value="RNA-binding domain, RBD"/>
    <property type="match status" value="1"/>
</dbReference>
<dbReference type="InterPro" id="IPR035979">
    <property type="entry name" value="RBD_domain_sf"/>
</dbReference>
<dbReference type="Gene3D" id="3.30.70.330">
    <property type="match status" value="1"/>
</dbReference>
<dbReference type="GO" id="GO:0003723">
    <property type="term" value="F:RNA binding"/>
    <property type="evidence" value="ECO:0007669"/>
    <property type="project" value="UniProtKB-UniRule"/>
</dbReference>
<feature type="compositionally biased region" description="Gly residues" evidence="2">
    <location>
        <begin position="130"/>
        <end position="139"/>
    </location>
</feature>
<feature type="compositionally biased region" description="Basic residues" evidence="2">
    <location>
        <begin position="1"/>
        <end position="24"/>
    </location>
</feature>
<evidence type="ECO:0000313" key="5">
    <source>
        <dbReference type="Proteomes" id="UP001489004"/>
    </source>
</evidence>
<dbReference type="Pfam" id="PF00076">
    <property type="entry name" value="RRM_1"/>
    <property type="match status" value="1"/>
</dbReference>
<feature type="compositionally biased region" description="Basic residues" evidence="2">
    <location>
        <begin position="165"/>
        <end position="174"/>
    </location>
</feature>
<dbReference type="AlphaFoldDB" id="A0AAW1PUL4"/>
<dbReference type="InterPro" id="IPR012677">
    <property type="entry name" value="Nucleotide-bd_a/b_plait_sf"/>
</dbReference>
<evidence type="ECO:0000259" key="3">
    <source>
        <dbReference type="PROSITE" id="PS50102"/>
    </source>
</evidence>
<protein>
    <recommendedName>
        <fullName evidence="3">RRM domain-containing protein</fullName>
    </recommendedName>
</protein>
<accession>A0AAW1PUL4</accession>
<feature type="domain" description="RRM" evidence="3">
    <location>
        <begin position="37"/>
        <end position="115"/>
    </location>
</feature>
<evidence type="ECO:0000313" key="4">
    <source>
        <dbReference type="EMBL" id="KAK9811853.1"/>
    </source>
</evidence>
<keyword evidence="5" id="KW-1185">Reference proteome</keyword>
<organism evidence="4 5">
    <name type="scientific">[Myrmecia] bisecta</name>
    <dbReference type="NCBI Taxonomy" id="41462"/>
    <lineage>
        <taxon>Eukaryota</taxon>
        <taxon>Viridiplantae</taxon>
        <taxon>Chlorophyta</taxon>
        <taxon>core chlorophytes</taxon>
        <taxon>Trebouxiophyceae</taxon>
        <taxon>Trebouxiales</taxon>
        <taxon>Trebouxiaceae</taxon>
        <taxon>Myrmecia</taxon>
    </lineage>
</organism>
<evidence type="ECO:0000256" key="1">
    <source>
        <dbReference type="PROSITE-ProRule" id="PRU00176"/>
    </source>
</evidence>
<dbReference type="Proteomes" id="UP001489004">
    <property type="component" value="Unassembled WGS sequence"/>
</dbReference>
<gene>
    <name evidence="4" type="ORF">WJX72_011201</name>
</gene>
<dbReference type="EMBL" id="JALJOR010000009">
    <property type="protein sequence ID" value="KAK9811853.1"/>
    <property type="molecule type" value="Genomic_DNA"/>
</dbReference>
<proteinExistence type="predicted"/>
<feature type="region of interest" description="Disordered" evidence="2">
    <location>
        <begin position="121"/>
        <end position="205"/>
    </location>
</feature>
<dbReference type="InterPro" id="IPR000504">
    <property type="entry name" value="RRM_dom"/>
</dbReference>
<dbReference type="SMART" id="SM00360">
    <property type="entry name" value="RRM"/>
    <property type="match status" value="1"/>
</dbReference>
<feature type="region of interest" description="Disordered" evidence="2">
    <location>
        <begin position="1"/>
        <end position="31"/>
    </location>
</feature>
<dbReference type="PROSITE" id="PS50102">
    <property type="entry name" value="RRM"/>
    <property type="match status" value="1"/>
</dbReference>
<name>A0AAW1PUL4_9CHLO</name>
<dbReference type="PANTHER" id="PTHR48034">
    <property type="entry name" value="TRANSFORMER-2 SEX-DETERMINING PROTEIN-RELATED"/>
    <property type="match status" value="1"/>
</dbReference>